<proteinExistence type="predicted"/>
<protein>
    <recommendedName>
        <fullName evidence="5">Polysaccharide deacetylase family protein</fullName>
    </recommendedName>
</protein>
<feature type="chain" id="PRO_5024365959" description="Polysaccharide deacetylase family protein" evidence="2">
    <location>
        <begin position="26"/>
        <end position="412"/>
    </location>
</feature>
<evidence type="ECO:0000256" key="2">
    <source>
        <dbReference type="SAM" id="SignalP"/>
    </source>
</evidence>
<feature type="region of interest" description="Disordered" evidence="1">
    <location>
        <begin position="320"/>
        <end position="364"/>
    </location>
</feature>
<dbReference type="EMBL" id="CP045851">
    <property type="protein sequence ID" value="QGG94617.1"/>
    <property type="molecule type" value="Genomic_DNA"/>
</dbReference>
<dbReference type="KEGG" id="atq:GH723_05565"/>
<accession>A0A5Q2RKM9</accession>
<evidence type="ECO:0000256" key="1">
    <source>
        <dbReference type="SAM" id="MobiDB-lite"/>
    </source>
</evidence>
<name>A0A5Q2RKM9_9ACTN</name>
<gene>
    <name evidence="3" type="ORF">GH723_05565</name>
</gene>
<feature type="compositionally biased region" description="Acidic residues" evidence="1">
    <location>
        <begin position="327"/>
        <end position="353"/>
    </location>
</feature>
<evidence type="ECO:0008006" key="5">
    <source>
        <dbReference type="Google" id="ProtNLM"/>
    </source>
</evidence>
<dbReference type="PROSITE" id="PS51257">
    <property type="entry name" value="PROKAR_LIPOPROTEIN"/>
    <property type="match status" value="1"/>
</dbReference>
<feature type="region of interest" description="Disordered" evidence="1">
    <location>
        <begin position="23"/>
        <end position="63"/>
    </location>
</feature>
<dbReference type="Proteomes" id="UP000334019">
    <property type="component" value="Chromosome"/>
</dbReference>
<sequence length="412" mass="43064">MPRPSRARLVALALVVGLVAGCSSGDDGEPDAGPSTTRPEVTTSTAPPFVPVTAGTDEEGDPLPPPVHAVFSVVVRGDTSWSPYASRELTGLDAEAADAVVGRVRQIEQVLRDAGVVASFELAYGAVAAICERAPELLDELESRGHAIGLHARTLGESFRAVRSLEEGCGRTTTIASGLPAMADPVGPDPTTAETLFDAVAVLDVHGIDQVVGEISPLCEGLGLAGHTNEYGTDAFTAPWRSAWFDGNACIDSPAGEIVLVDQVALTPAQGAVRVGPDAVDQLASPFTQTLGWAADHRYDEPEEYPAPGVFTWGVTVRLDDLLPEPPDPEAEAETEGTDPEIEGTDPETEDEAAPPPDPRVAPLSTEVLTALAELLEEWREALDDGRVTWVLPADIAAILRPNAATAPSTDG</sequence>
<feature type="compositionally biased region" description="Polar residues" evidence="1">
    <location>
        <begin position="34"/>
        <end position="46"/>
    </location>
</feature>
<keyword evidence="2" id="KW-0732">Signal</keyword>
<feature type="signal peptide" evidence="2">
    <location>
        <begin position="1"/>
        <end position="25"/>
    </location>
</feature>
<organism evidence="3 4">
    <name type="scientific">Actinomarinicola tropica</name>
    <dbReference type="NCBI Taxonomy" id="2789776"/>
    <lineage>
        <taxon>Bacteria</taxon>
        <taxon>Bacillati</taxon>
        <taxon>Actinomycetota</taxon>
        <taxon>Acidimicrobiia</taxon>
        <taxon>Acidimicrobiales</taxon>
        <taxon>Iamiaceae</taxon>
        <taxon>Actinomarinicola</taxon>
    </lineage>
</organism>
<reference evidence="3 4" key="1">
    <citation type="submission" date="2019-11" db="EMBL/GenBank/DDBJ databases">
        <authorList>
            <person name="He Y."/>
        </authorList>
    </citation>
    <scope>NUCLEOTIDE SEQUENCE [LARGE SCALE GENOMIC DNA]</scope>
    <source>
        <strain evidence="3 4">SCSIO 58843</strain>
    </source>
</reference>
<evidence type="ECO:0000313" key="4">
    <source>
        <dbReference type="Proteomes" id="UP000334019"/>
    </source>
</evidence>
<evidence type="ECO:0000313" key="3">
    <source>
        <dbReference type="EMBL" id="QGG94617.1"/>
    </source>
</evidence>
<dbReference type="RefSeq" id="WP_153758723.1">
    <property type="nucleotide sequence ID" value="NZ_CP045851.1"/>
</dbReference>
<dbReference type="AlphaFoldDB" id="A0A5Q2RKM9"/>
<keyword evidence="4" id="KW-1185">Reference proteome</keyword>